<dbReference type="Proteomes" id="UP000053660">
    <property type="component" value="Unassembled WGS sequence"/>
</dbReference>
<evidence type="ECO:0000259" key="1">
    <source>
        <dbReference type="Pfam" id="PF00188"/>
    </source>
</evidence>
<evidence type="ECO:0000313" key="2">
    <source>
        <dbReference type="EMBL" id="KHJ83569.1"/>
    </source>
</evidence>
<keyword evidence="3" id="KW-1185">Reference proteome</keyword>
<feature type="domain" description="SCP" evidence="1">
    <location>
        <begin position="12"/>
        <end position="45"/>
    </location>
</feature>
<name>A0A0B1SF68_OESDE</name>
<proteinExistence type="predicted"/>
<dbReference type="PRINTS" id="PR00837">
    <property type="entry name" value="V5TPXLIKE"/>
</dbReference>
<dbReference type="Gene3D" id="3.40.33.10">
    <property type="entry name" value="CAP"/>
    <property type="match status" value="1"/>
</dbReference>
<dbReference type="AlphaFoldDB" id="A0A0B1SF68"/>
<dbReference type="InterPro" id="IPR001283">
    <property type="entry name" value="CRISP-related"/>
</dbReference>
<dbReference type="InterPro" id="IPR018244">
    <property type="entry name" value="Allrgn_V5/Tpx1_CS"/>
</dbReference>
<dbReference type="GO" id="GO:0005576">
    <property type="term" value="C:extracellular region"/>
    <property type="evidence" value="ECO:0007669"/>
    <property type="project" value="InterPro"/>
</dbReference>
<sequence>MQYVPYFENKNNSPTSFTQMAWAKTYKVGCGITDCDSKAFVVCRYSPKGNILNEYVWQVGAPCTNCTNGCSSASKYLCANSA</sequence>
<dbReference type="PANTHER" id="PTHR10334">
    <property type="entry name" value="CYSTEINE-RICH SECRETORY PROTEIN-RELATED"/>
    <property type="match status" value="1"/>
</dbReference>
<dbReference type="OrthoDB" id="43654at2759"/>
<gene>
    <name evidence="2" type="ORF">OESDEN_16731</name>
</gene>
<protein>
    <recommendedName>
        <fullName evidence="1">SCP domain-containing protein</fullName>
    </recommendedName>
</protein>
<evidence type="ECO:0000313" key="3">
    <source>
        <dbReference type="Proteomes" id="UP000053660"/>
    </source>
</evidence>
<accession>A0A0B1SF68</accession>
<dbReference type="EMBL" id="KN572822">
    <property type="protein sequence ID" value="KHJ83569.1"/>
    <property type="molecule type" value="Genomic_DNA"/>
</dbReference>
<reference evidence="2 3" key="1">
    <citation type="submission" date="2014-03" db="EMBL/GenBank/DDBJ databases">
        <title>Draft genome of the hookworm Oesophagostomum dentatum.</title>
        <authorList>
            <person name="Mitreva M."/>
        </authorList>
    </citation>
    <scope>NUCLEOTIDE SEQUENCE [LARGE SCALE GENOMIC DNA]</scope>
    <source>
        <strain evidence="2 3">OD-Hann</strain>
    </source>
</reference>
<dbReference type="InterPro" id="IPR014044">
    <property type="entry name" value="CAP_dom"/>
</dbReference>
<dbReference type="Pfam" id="PF00188">
    <property type="entry name" value="CAP"/>
    <property type="match status" value="1"/>
</dbReference>
<dbReference type="SUPFAM" id="SSF55797">
    <property type="entry name" value="PR-1-like"/>
    <property type="match status" value="1"/>
</dbReference>
<dbReference type="InterPro" id="IPR035940">
    <property type="entry name" value="CAP_sf"/>
</dbReference>
<dbReference type="PROSITE" id="PS01010">
    <property type="entry name" value="CRISP_2"/>
    <property type="match status" value="1"/>
</dbReference>
<organism evidence="2 3">
    <name type="scientific">Oesophagostomum dentatum</name>
    <name type="common">Nodular worm</name>
    <dbReference type="NCBI Taxonomy" id="61180"/>
    <lineage>
        <taxon>Eukaryota</taxon>
        <taxon>Metazoa</taxon>
        <taxon>Ecdysozoa</taxon>
        <taxon>Nematoda</taxon>
        <taxon>Chromadorea</taxon>
        <taxon>Rhabditida</taxon>
        <taxon>Rhabditina</taxon>
        <taxon>Rhabditomorpha</taxon>
        <taxon>Strongyloidea</taxon>
        <taxon>Strongylidae</taxon>
        <taxon>Oesophagostomum</taxon>
    </lineage>
</organism>